<keyword evidence="4" id="KW-0804">Transcription</keyword>
<dbReference type="PROSITE" id="PS50048">
    <property type="entry name" value="ZN2_CY6_FUNGAL_2"/>
    <property type="match status" value="1"/>
</dbReference>
<dbReference type="SMART" id="SM00066">
    <property type="entry name" value="GAL4"/>
    <property type="match status" value="1"/>
</dbReference>
<dbReference type="SUPFAM" id="SSF57701">
    <property type="entry name" value="Zn2/Cys6 DNA-binding domain"/>
    <property type="match status" value="1"/>
</dbReference>
<dbReference type="CDD" id="cd12148">
    <property type="entry name" value="fungal_TF_MHR"/>
    <property type="match status" value="1"/>
</dbReference>
<organism evidence="8 9">
    <name type="scientific">Somion occarium</name>
    <dbReference type="NCBI Taxonomy" id="3059160"/>
    <lineage>
        <taxon>Eukaryota</taxon>
        <taxon>Fungi</taxon>
        <taxon>Dikarya</taxon>
        <taxon>Basidiomycota</taxon>
        <taxon>Agaricomycotina</taxon>
        <taxon>Agaricomycetes</taxon>
        <taxon>Polyporales</taxon>
        <taxon>Cerrenaceae</taxon>
        <taxon>Somion</taxon>
    </lineage>
</organism>
<dbReference type="InterPro" id="IPR050815">
    <property type="entry name" value="TF_fung"/>
</dbReference>
<dbReference type="PANTHER" id="PTHR47338">
    <property type="entry name" value="ZN(II)2CYS6 TRANSCRIPTION FACTOR (EUROFUNG)-RELATED"/>
    <property type="match status" value="1"/>
</dbReference>
<feature type="compositionally biased region" description="Polar residues" evidence="6">
    <location>
        <begin position="1"/>
        <end position="16"/>
    </location>
</feature>
<keyword evidence="3" id="KW-0805">Transcription regulation</keyword>
<feature type="region of interest" description="Disordered" evidence="6">
    <location>
        <begin position="1"/>
        <end position="22"/>
    </location>
</feature>
<evidence type="ECO:0000313" key="8">
    <source>
        <dbReference type="EMBL" id="CAL1711049.1"/>
    </source>
</evidence>
<evidence type="ECO:0000256" key="5">
    <source>
        <dbReference type="ARBA" id="ARBA00023242"/>
    </source>
</evidence>
<dbReference type="InterPro" id="IPR001138">
    <property type="entry name" value="Zn2Cys6_DnaBD"/>
</dbReference>
<evidence type="ECO:0000256" key="3">
    <source>
        <dbReference type="ARBA" id="ARBA00023015"/>
    </source>
</evidence>
<dbReference type="EMBL" id="OZ037949">
    <property type="protein sequence ID" value="CAL1711049.1"/>
    <property type="molecule type" value="Genomic_DNA"/>
</dbReference>
<dbReference type="Pfam" id="PF04082">
    <property type="entry name" value="Fungal_trans"/>
    <property type="match status" value="1"/>
</dbReference>
<dbReference type="Gene3D" id="4.10.240.10">
    <property type="entry name" value="Zn(2)-C6 fungal-type DNA-binding domain"/>
    <property type="match status" value="1"/>
</dbReference>
<feature type="domain" description="Zn(2)-C6 fungal-type" evidence="7">
    <location>
        <begin position="24"/>
        <end position="56"/>
    </location>
</feature>
<dbReference type="PROSITE" id="PS00463">
    <property type="entry name" value="ZN2_CY6_FUNGAL_1"/>
    <property type="match status" value="1"/>
</dbReference>
<protein>
    <recommendedName>
        <fullName evidence="7">Zn(2)-C6 fungal-type domain-containing protein</fullName>
    </recommendedName>
</protein>
<evidence type="ECO:0000256" key="1">
    <source>
        <dbReference type="ARBA" id="ARBA00004123"/>
    </source>
</evidence>
<dbReference type="Pfam" id="PF00172">
    <property type="entry name" value="Zn_clus"/>
    <property type="match status" value="1"/>
</dbReference>
<evidence type="ECO:0000259" key="7">
    <source>
        <dbReference type="PROSITE" id="PS50048"/>
    </source>
</evidence>
<comment type="subcellular location">
    <subcellularLocation>
        <location evidence="1">Nucleus</location>
    </subcellularLocation>
</comment>
<keyword evidence="9" id="KW-1185">Reference proteome</keyword>
<reference evidence="9" key="1">
    <citation type="submission" date="2024-04" db="EMBL/GenBank/DDBJ databases">
        <authorList>
            <person name="Shaw F."/>
            <person name="Minotto A."/>
        </authorList>
    </citation>
    <scope>NUCLEOTIDE SEQUENCE [LARGE SCALE GENOMIC DNA]</scope>
</reference>
<dbReference type="InterPro" id="IPR036864">
    <property type="entry name" value="Zn2-C6_fun-type_DNA-bd_sf"/>
</dbReference>
<keyword evidence="5" id="KW-0539">Nucleus</keyword>
<evidence type="ECO:0000256" key="2">
    <source>
        <dbReference type="ARBA" id="ARBA00022723"/>
    </source>
</evidence>
<dbReference type="Proteomes" id="UP001497453">
    <property type="component" value="Chromosome 6"/>
</dbReference>
<evidence type="ECO:0000256" key="6">
    <source>
        <dbReference type="SAM" id="MobiDB-lite"/>
    </source>
</evidence>
<sequence length="588" mass="63736">MSTQSQGFANSPTEGGSTLPRGAACLPCRKRKMRCDGNQPACGQCVSKRREEDCEYTTAPGLTRTQMLEENIALLEARIRELENPDERPSVKLRDPHAPSIQLGQLDSIALPSGAGKRDSAFMAAQTGGLGRSQLAFLCKRFVTRPIGNIPPFSNPITTQDKSRLIDAFVLHASQVGFFLHAPRLLMAAYGPVARGSLLEALLNAIYVWGSHFSVDPTLRGREAELLALAVHGVSGSLFVSATAQRGQDILYGIQAEVLLANYYFSNGRFLEGRYHTSAAISLAISCRLNLIRSNQVISMEGGSAMIMVSTQTAALVDPLDGIEEGERINAFWAVYVLDKTWAVALKSPSAISEDGLWGIQIDTPWPLAMEAYERGALANVFSSNTVQTFLAGLVVTPDMGHAPLALRAQATILYSRASWMASQYRDGMPNIATLQDECLAFDGFVTNFISTLTINPRNRDDLVTLTLARVALIQLHVNFASTERRSRDSCMAAARAALAVIRDICAAELGYIDPIMAILWTAIGQVFIREIDRVKAKGTGQAGGDAYLNDLTSCVAQTTARMADFSSICPIMAIQATQLQQAYQGVM</sequence>
<proteinExistence type="predicted"/>
<evidence type="ECO:0000256" key="4">
    <source>
        <dbReference type="ARBA" id="ARBA00023163"/>
    </source>
</evidence>
<dbReference type="InterPro" id="IPR007219">
    <property type="entry name" value="XnlR_reg_dom"/>
</dbReference>
<accession>A0ABP1DUY8</accession>
<keyword evidence="2" id="KW-0479">Metal-binding</keyword>
<name>A0ABP1DUY8_9APHY</name>
<dbReference type="PANTHER" id="PTHR47338:SF29">
    <property type="entry name" value="ZN(2)-C6 FUNGAL-TYPE DOMAIN-CONTAINING PROTEIN"/>
    <property type="match status" value="1"/>
</dbReference>
<gene>
    <name evidence="8" type="ORF">GFSPODELE1_LOCUS8152</name>
</gene>
<dbReference type="CDD" id="cd00067">
    <property type="entry name" value="GAL4"/>
    <property type="match status" value="1"/>
</dbReference>
<evidence type="ECO:0000313" key="9">
    <source>
        <dbReference type="Proteomes" id="UP001497453"/>
    </source>
</evidence>